<keyword evidence="3 5" id="KW-1133">Transmembrane helix</keyword>
<evidence type="ECO:0000256" key="2">
    <source>
        <dbReference type="ARBA" id="ARBA00022692"/>
    </source>
</evidence>
<accession>A0A3P5WUM7</accession>
<dbReference type="PANTHER" id="PTHR33514">
    <property type="entry name" value="PROTEIN ABCI12, CHLOROPLASTIC"/>
    <property type="match status" value="1"/>
</dbReference>
<keyword evidence="2 5" id="KW-0812">Transmembrane</keyword>
<evidence type="ECO:0000256" key="3">
    <source>
        <dbReference type="ARBA" id="ARBA00022989"/>
    </source>
</evidence>
<dbReference type="InterPro" id="IPR003339">
    <property type="entry name" value="ABC/ECF_trnsptr_transmembrane"/>
</dbReference>
<feature type="transmembrane region" description="Helical" evidence="5">
    <location>
        <begin position="94"/>
        <end position="119"/>
    </location>
</feature>
<feature type="transmembrane region" description="Helical" evidence="5">
    <location>
        <begin position="14"/>
        <end position="44"/>
    </location>
</feature>
<reference evidence="6 7" key="1">
    <citation type="submission" date="2018-11" db="EMBL/GenBank/DDBJ databases">
        <authorList>
            <person name="Criscuolo A."/>
        </authorList>
    </citation>
    <scope>NUCLEOTIDE SEQUENCE [LARGE SCALE GENOMIC DNA]</scope>
    <source>
        <strain evidence="6">ATB-66</strain>
    </source>
</reference>
<sequence>MSNGLERMHPFVLFLYYVAVGVLAMYFNHPLFLGVGCIVLILVNLTHDNGKALKKWIPMLSVMCAVIILVNPFINSRGTHIFFYFRGKQVTLEATLYGAVLSMSLVLILLMFISFNLILNGNKFLFVFSRFLPRTAFLTMLAIRFVPLLNRRLDEIADVQRVKGLSIKTGTIRQRAKSGMVILQVLLTWSLEEAIETSDSMKARGYGIGKRSPYIPYRLARQEVGWLVTLAVLLLICLVGGLLGYGKIIIYPQLGTLQLYPIDWIVFISMLVIMAFPLLIEGRELLKWNYSLWKTSHSNSRTRT</sequence>
<name>A0A3P5WUM7_9BACL</name>
<evidence type="ECO:0000256" key="5">
    <source>
        <dbReference type="SAM" id="Phobius"/>
    </source>
</evidence>
<dbReference type="OrthoDB" id="2039442at2"/>
<dbReference type="GO" id="GO:0005886">
    <property type="term" value="C:plasma membrane"/>
    <property type="evidence" value="ECO:0007669"/>
    <property type="project" value="UniProtKB-ARBA"/>
</dbReference>
<dbReference type="AlphaFoldDB" id="A0A3P5WUM7"/>
<gene>
    <name evidence="6" type="primary">ecfT_2</name>
    <name evidence="6" type="ORF">FILTAD_01148</name>
</gene>
<organism evidence="6 7">
    <name type="scientific">Filibacter tadaridae</name>
    <dbReference type="NCBI Taxonomy" id="2483811"/>
    <lineage>
        <taxon>Bacteria</taxon>
        <taxon>Bacillati</taxon>
        <taxon>Bacillota</taxon>
        <taxon>Bacilli</taxon>
        <taxon>Bacillales</taxon>
        <taxon>Caryophanaceae</taxon>
        <taxon>Filibacter</taxon>
    </lineage>
</organism>
<dbReference type="Proteomes" id="UP000270468">
    <property type="component" value="Unassembled WGS sequence"/>
</dbReference>
<comment type="subcellular location">
    <subcellularLocation>
        <location evidence="1">Membrane</location>
        <topology evidence="1">Multi-pass membrane protein</topology>
    </subcellularLocation>
</comment>
<dbReference type="RefSeq" id="WP_124069567.1">
    <property type="nucleotide sequence ID" value="NZ_CBCRXF010000011.1"/>
</dbReference>
<evidence type="ECO:0000256" key="1">
    <source>
        <dbReference type="ARBA" id="ARBA00004141"/>
    </source>
</evidence>
<feature type="transmembrane region" description="Helical" evidence="5">
    <location>
        <begin position="131"/>
        <end position="149"/>
    </location>
</feature>
<dbReference type="PANTHER" id="PTHR33514:SF13">
    <property type="entry name" value="PROTEIN ABCI12, CHLOROPLASTIC"/>
    <property type="match status" value="1"/>
</dbReference>
<evidence type="ECO:0000313" key="7">
    <source>
        <dbReference type="Proteomes" id="UP000270468"/>
    </source>
</evidence>
<dbReference type="CDD" id="cd16914">
    <property type="entry name" value="EcfT"/>
    <property type="match status" value="1"/>
</dbReference>
<dbReference type="Pfam" id="PF02361">
    <property type="entry name" value="CbiQ"/>
    <property type="match status" value="1"/>
</dbReference>
<evidence type="ECO:0000256" key="4">
    <source>
        <dbReference type="ARBA" id="ARBA00023136"/>
    </source>
</evidence>
<evidence type="ECO:0000313" key="6">
    <source>
        <dbReference type="EMBL" id="VDC25042.1"/>
    </source>
</evidence>
<keyword evidence="4 5" id="KW-0472">Membrane</keyword>
<keyword evidence="7" id="KW-1185">Reference proteome</keyword>
<feature type="transmembrane region" description="Helical" evidence="5">
    <location>
        <begin position="257"/>
        <end position="280"/>
    </location>
</feature>
<dbReference type="EMBL" id="UXAV01000031">
    <property type="protein sequence ID" value="VDC25042.1"/>
    <property type="molecule type" value="Genomic_DNA"/>
</dbReference>
<proteinExistence type="predicted"/>
<protein>
    <submittedName>
        <fullName evidence="6">Energy-coupling factor transporter transmembrane protein EcfT</fullName>
    </submittedName>
</protein>
<feature type="transmembrane region" description="Helical" evidence="5">
    <location>
        <begin position="224"/>
        <end position="245"/>
    </location>
</feature>
<feature type="transmembrane region" description="Helical" evidence="5">
    <location>
        <begin position="56"/>
        <end position="74"/>
    </location>
</feature>